<feature type="compositionally biased region" description="Basic residues" evidence="1">
    <location>
        <begin position="1"/>
        <end position="10"/>
    </location>
</feature>
<feature type="compositionally biased region" description="Basic and acidic residues" evidence="1">
    <location>
        <begin position="11"/>
        <end position="23"/>
    </location>
</feature>
<sequence length="66" mass="7862">MTRQNIMHRKMNYEKDQTRKSDPELSYFSPKKKGEMKGTLSEPDATPAEERIGIHIRYHYVPLLLR</sequence>
<dbReference type="AlphaFoldDB" id="A0A2P2KA57"/>
<protein>
    <submittedName>
        <fullName evidence="2">Uncharacterized protein</fullName>
    </submittedName>
</protein>
<organism evidence="2">
    <name type="scientific">Rhizophora mucronata</name>
    <name type="common">Asiatic mangrove</name>
    <dbReference type="NCBI Taxonomy" id="61149"/>
    <lineage>
        <taxon>Eukaryota</taxon>
        <taxon>Viridiplantae</taxon>
        <taxon>Streptophyta</taxon>
        <taxon>Embryophyta</taxon>
        <taxon>Tracheophyta</taxon>
        <taxon>Spermatophyta</taxon>
        <taxon>Magnoliopsida</taxon>
        <taxon>eudicotyledons</taxon>
        <taxon>Gunneridae</taxon>
        <taxon>Pentapetalae</taxon>
        <taxon>rosids</taxon>
        <taxon>fabids</taxon>
        <taxon>Malpighiales</taxon>
        <taxon>Rhizophoraceae</taxon>
        <taxon>Rhizophora</taxon>
    </lineage>
</organism>
<name>A0A2P2KA57_RHIMU</name>
<dbReference type="EMBL" id="GGEC01022129">
    <property type="protein sequence ID" value="MBX02613.1"/>
    <property type="molecule type" value="Transcribed_RNA"/>
</dbReference>
<evidence type="ECO:0000256" key="1">
    <source>
        <dbReference type="SAM" id="MobiDB-lite"/>
    </source>
</evidence>
<evidence type="ECO:0000313" key="2">
    <source>
        <dbReference type="EMBL" id="MBX02613.1"/>
    </source>
</evidence>
<feature type="region of interest" description="Disordered" evidence="1">
    <location>
        <begin position="1"/>
        <end position="46"/>
    </location>
</feature>
<accession>A0A2P2KA57</accession>
<reference evidence="2" key="1">
    <citation type="submission" date="2018-02" db="EMBL/GenBank/DDBJ databases">
        <title>Rhizophora mucronata_Transcriptome.</title>
        <authorList>
            <person name="Meera S.P."/>
            <person name="Sreeshan A."/>
            <person name="Augustine A."/>
        </authorList>
    </citation>
    <scope>NUCLEOTIDE SEQUENCE</scope>
    <source>
        <tissue evidence="2">Leaf</tissue>
    </source>
</reference>
<proteinExistence type="predicted"/>